<name>A0AA48KZG1_9TREE</name>
<dbReference type="Gene3D" id="3.90.190.10">
    <property type="entry name" value="Protein tyrosine phosphatase superfamily"/>
    <property type="match status" value="1"/>
</dbReference>
<proteinExistence type="predicted"/>
<dbReference type="Proteomes" id="UP001233271">
    <property type="component" value="Chromosome 1"/>
</dbReference>
<accession>A0AA48KZG1</accession>
<keyword evidence="3" id="KW-1185">Reference proteome</keyword>
<dbReference type="InterPro" id="IPR029021">
    <property type="entry name" value="Prot-tyrosine_phosphatase-like"/>
</dbReference>
<dbReference type="RefSeq" id="XP_060453862.1">
    <property type="nucleotide sequence ID" value="XM_060596917.1"/>
</dbReference>
<dbReference type="PANTHER" id="PTHR31126">
    <property type="entry name" value="TYROSINE-PROTEIN PHOSPHATASE"/>
    <property type="match status" value="1"/>
</dbReference>
<dbReference type="GeneID" id="85492467"/>
<dbReference type="InterPro" id="IPR000387">
    <property type="entry name" value="Tyr_Pase_dom"/>
</dbReference>
<evidence type="ECO:0000259" key="1">
    <source>
        <dbReference type="PROSITE" id="PS50056"/>
    </source>
</evidence>
<sequence>MATSETILLTRAQIEALTDTNIHDTIPSAELAAALASTPFIQAGLLNLRDLGQVPSSAIRPGLIYRSGKLQDDAPTHTWISEHVKSVFDLRGEAEVRHSPDPVVDGVANVWFPPERKPDRLDPTRFIEGDGSKEWARQYLAVLELYRPGIRAVLEHVRDKPGQPLLFHCTAGRDRTGVVAGILHSLAGTPEENIVYDYMLTRVGLEPGRAELEAQLLAHSKTEDVRNEPGWHNLASLRPTSWHAFAERVQEAYGGFEGYVTRYLGFSQDDVETIKRNLRRKASA</sequence>
<evidence type="ECO:0000313" key="3">
    <source>
        <dbReference type="Proteomes" id="UP001233271"/>
    </source>
</evidence>
<organism evidence="2 3">
    <name type="scientific">Cutaneotrichosporon cavernicola</name>
    <dbReference type="NCBI Taxonomy" id="279322"/>
    <lineage>
        <taxon>Eukaryota</taxon>
        <taxon>Fungi</taxon>
        <taxon>Dikarya</taxon>
        <taxon>Basidiomycota</taxon>
        <taxon>Agaricomycotina</taxon>
        <taxon>Tremellomycetes</taxon>
        <taxon>Trichosporonales</taxon>
        <taxon>Trichosporonaceae</taxon>
        <taxon>Cutaneotrichosporon</taxon>
    </lineage>
</organism>
<dbReference type="KEGG" id="ccac:CcaHIS019_0113140"/>
<gene>
    <name evidence="2" type="ORF">CcaverHIS019_0113140</name>
</gene>
<dbReference type="AlphaFoldDB" id="A0AA48KZG1"/>
<dbReference type="InterPro" id="IPR026893">
    <property type="entry name" value="Tyr/Ser_Pase_IphP-type"/>
</dbReference>
<dbReference type="InterPro" id="IPR016130">
    <property type="entry name" value="Tyr_Pase_AS"/>
</dbReference>
<protein>
    <recommendedName>
        <fullName evidence="1">Tyrosine specific protein phosphatases domain-containing protein</fullName>
    </recommendedName>
</protein>
<evidence type="ECO:0000313" key="2">
    <source>
        <dbReference type="EMBL" id="BEI88596.1"/>
    </source>
</evidence>
<dbReference type="Pfam" id="PF13350">
    <property type="entry name" value="Y_phosphatase3"/>
    <property type="match status" value="1"/>
</dbReference>
<dbReference type="PROSITE" id="PS00383">
    <property type="entry name" value="TYR_PHOSPHATASE_1"/>
    <property type="match status" value="1"/>
</dbReference>
<feature type="domain" description="Tyrosine specific protein phosphatases" evidence="1">
    <location>
        <begin position="151"/>
        <end position="182"/>
    </location>
</feature>
<dbReference type="EMBL" id="AP028212">
    <property type="protein sequence ID" value="BEI88596.1"/>
    <property type="molecule type" value="Genomic_DNA"/>
</dbReference>
<dbReference type="PANTHER" id="PTHR31126:SF73">
    <property type="entry name" value="TYROSINE SPECIFIC PROTEIN PHOSPHATASES DOMAIN-CONTAINING PROTEIN"/>
    <property type="match status" value="1"/>
</dbReference>
<dbReference type="SUPFAM" id="SSF52799">
    <property type="entry name" value="(Phosphotyrosine protein) phosphatases II"/>
    <property type="match status" value="1"/>
</dbReference>
<reference evidence="2" key="1">
    <citation type="journal article" date="2023" name="BMC Genomics">
        <title>Chromosome-level genome assemblies of Cutaneotrichosporon spp. (Trichosporonales, Basidiomycota) reveal imbalanced evolution between nucleotide sequences and chromosome synteny.</title>
        <authorList>
            <person name="Kobayashi Y."/>
            <person name="Kayamori A."/>
            <person name="Aoki K."/>
            <person name="Shiwa Y."/>
            <person name="Matsutani M."/>
            <person name="Fujita N."/>
            <person name="Sugita T."/>
            <person name="Iwasaki W."/>
            <person name="Tanaka N."/>
            <person name="Takashima M."/>
        </authorList>
    </citation>
    <scope>NUCLEOTIDE SEQUENCE</scope>
    <source>
        <strain evidence="2">HIS019</strain>
    </source>
</reference>
<dbReference type="GO" id="GO:0004721">
    <property type="term" value="F:phosphoprotein phosphatase activity"/>
    <property type="evidence" value="ECO:0007669"/>
    <property type="project" value="InterPro"/>
</dbReference>
<dbReference type="PROSITE" id="PS50056">
    <property type="entry name" value="TYR_PHOSPHATASE_2"/>
    <property type="match status" value="1"/>
</dbReference>